<gene>
    <name evidence="1" type="ORF">CRX69_20545</name>
</gene>
<evidence type="ECO:0000313" key="2">
    <source>
        <dbReference type="Proteomes" id="UP000241936"/>
    </source>
</evidence>
<proteinExistence type="predicted"/>
<dbReference type="EMBL" id="CP024081">
    <property type="protein sequence ID" value="AVU77447.1"/>
    <property type="molecule type" value="Genomic_DNA"/>
</dbReference>
<organism evidence="1 2">
    <name type="scientific">Pseudomonas rhizophila</name>
    <dbReference type="NCBI Taxonomy" id="2045200"/>
    <lineage>
        <taxon>Bacteria</taxon>
        <taxon>Pseudomonadati</taxon>
        <taxon>Pseudomonadota</taxon>
        <taxon>Gammaproteobacteria</taxon>
        <taxon>Pseudomonadales</taxon>
        <taxon>Pseudomonadaceae</taxon>
        <taxon>Pseudomonas</taxon>
    </lineage>
</organism>
<name>A0ABN5JVQ2_9PSED</name>
<accession>A0ABN5JVQ2</accession>
<dbReference type="Proteomes" id="UP000241936">
    <property type="component" value="Chromosome"/>
</dbReference>
<protein>
    <submittedName>
        <fullName evidence="1">Uncharacterized protein</fullName>
    </submittedName>
</protein>
<sequence>MLESTLHSLIVARTLLEQADPLCSTEDRYLASTGLIVLQDVLEAVLYALLLERGIDDEKNLERKSFDELLGELKAAGVTVPRSGTLKALNKQRVLVKHYAQLAEPAMVRTYYAAAQEAISSMTLAVLGQTLRDLFIANLLHDAESKIFLKAAEQAIKERRYLDALIETRKAIFVEFEEEYSIYGWRDYDDKKQEGILSSAARGGWRAPIWTRNSEWIEKNVKVPTDYVQIDQQNWRLQAMELGIHTVELHNLQRLTPSVFRMGRNQGWSITYDVSFGTSNGTDSNARYCLDRAVSIILKKQQHGSARREPSQNIPFDPPPIYLGHTLHKRPAIDSPSIHVVQEGFNYFTRRVVGGFDPAERFFEVFAESEKQSDKTLLGGPAEFASGYLLIRQE</sequence>
<keyword evidence="2" id="KW-1185">Reference proteome</keyword>
<reference evidence="1 2" key="1">
    <citation type="journal article" date="2018" name="Front. Microbiol.">
        <title>Pseudomonas rhizophila S211, a New Plant Growth-Promoting Rhizobacterium with Potential in Pesticide-Bioremediation.</title>
        <authorList>
            <person name="Hassen W."/>
            <person name="Neifar M."/>
            <person name="Cherif H."/>
            <person name="Najjari A."/>
            <person name="Chouchane H."/>
            <person name="Driouich R.C."/>
            <person name="Salah A."/>
            <person name="Naili F."/>
            <person name="Mosbah A."/>
            <person name="Souissi Y."/>
            <person name="Raddadi N."/>
            <person name="Ouzari H.I."/>
            <person name="Fava F."/>
            <person name="Cherif A."/>
        </authorList>
    </citation>
    <scope>NUCLEOTIDE SEQUENCE [LARGE SCALE GENOMIC DNA]</scope>
    <source>
        <strain evidence="1 2">S211</strain>
    </source>
</reference>
<evidence type="ECO:0000313" key="1">
    <source>
        <dbReference type="EMBL" id="AVU77447.1"/>
    </source>
</evidence>
<dbReference type="RefSeq" id="WP_107322764.1">
    <property type="nucleotide sequence ID" value="NZ_CP024081.1"/>
</dbReference>